<dbReference type="PROSITE" id="PS50977">
    <property type="entry name" value="HTH_TETR_2"/>
    <property type="match status" value="1"/>
</dbReference>
<dbReference type="Proteomes" id="UP001596058">
    <property type="component" value="Unassembled WGS sequence"/>
</dbReference>
<evidence type="ECO:0000256" key="4">
    <source>
        <dbReference type="PROSITE-ProRule" id="PRU00335"/>
    </source>
</evidence>
<keyword evidence="1" id="KW-0805">Transcription regulation</keyword>
<dbReference type="Pfam" id="PF00440">
    <property type="entry name" value="TetR_N"/>
    <property type="match status" value="1"/>
</dbReference>
<dbReference type="RefSeq" id="WP_379517133.1">
    <property type="nucleotide sequence ID" value="NZ_JBHSPA010000031.1"/>
</dbReference>
<keyword evidence="8" id="KW-1185">Reference proteome</keyword>
<evidence type="ECO:0000259" key="6">
    <source>
        <dbReference type="PROSITE" id="PS50977"/>
    </source>
</evidence>
<organism evidence="7 8">
    <name type="scientific">Nonomuraea insulae</name>
    <dbReference type="NCBI Taxonomy" id="1616787"/>
    <lineage>
        <taxon>Bacteria</taxon>
        <taxon>Bacillati</taxon>
        <taxon>Actinomycetota</taxon>
        <taxon>Actinomycetes</taxon>
        <taxon>Streptosporangiales</taxon>
        <taxon>Streptosporangiaceae</taxon>
        <taxon>Nonomuraea</taxon>
    </lineage>
</organism>
<dbReference type="InterPro" id="IPR009057">
    <property type="entry name" value="Homeodomain-like_sf"/>
</dbReference>
<gene>
    <name evidence="7" type="ORF">ACFPZ3_27540</name>
</gene>
<keyword evidence="3" id="KW-0804">Transcription</keyword>
<dbReference type="PRINTS" id="PR00455">
    <property type="entry name" value="HTHTETR"/>
</dbReference>
<dbReference type="InterPro" id="IPR050109">
    <property type="entry name" value="HTH-type_TetR-like_transc_reg"/>
</dbReference>
<evidence type="ECO:0000256" key="3">
    <source>
        <dbReference type="ARBA" id="ARBA00023163"/>
    </source>
</evidence>
<comment type="caution">
    <text evidence="7">The sequence shown here is derived from an EMBL/GenBank/DDBJ whole genome shotgun (WGS) entry which is preliminary data.</text>
</comment>
<protein>
    <submittedName>
        <fullName evidence="7">TetR/AcrR family transcriptional regulator</fullName>
    </submittedName>
</protein>
<dbReference type="PANTHER" id="PTHR30055:SF234">
    <property type="entry name" value="HTH-TYPE TRANSCRIPTIONAL REGULATOR BETI"/>
    <property type="match status" value="1"/>
</dbReference>
<proteinExistence type="predicted"/>
<name>A0ABW1CPG0_9ACTN</name>
<dbReference type="InterPro" id="IPR001647">
    <property type="entry name" value="HTH_TetR"/>
</dbReference>
<sequence>MSRHEPGDTRSRIIETARELFSTQTYRAASMRDIAERVGITKPTLYHHFRSKSEILANLIGPPIAQLEAAVEDAAVRPTQIEIRHQVLGGCLDVMLAHRETMALLLRDASVYSDETTEVMSRMVTIVNRAIELLAGPDPDWRRRVRAAQAFAAATDPVSQFADVPVDDLRTELLRGASAVLDPEPIGEPIGDRAGQAGLARPRAANDQQRTA</sequence>
<dbReference type="SUPFAM" id="SSF46689">
    <property type="entry name" value="Homeodomain-like"/>
    <property type="match status" value="1"/>
</dbReference>
<dbReference type="EMBL" id="JBHSPA010000031">
    <property type="protein sequence ID" value="MFC5827629.1"/>
    <property type="molecule type" value="Genomic_DNA"/>
</dbReference>
<evidence type="ECO:0000256" key="2">
    <source>
        <dbReference type="ARBA" id="ARBA00023125"/>
    </source>
</evidence>
<feature type="region of interest" description="Disordered" evidence="5">
    <location>
        <begin position="182"/>
        <end position="212"/>
    </location>
</feature>
<evidence type="ECO:0000256" key="1">
    <source>
        <dbReference type="ARBA" id="ARBA00023015"/>
    </source>
</evidence>
<dbReference type="Gene3D" id="1.10.357.10">
    <property type="entry name" value="Tetracycline Repressor, domain 2"/>
    <property type="match status" value="1"/>
</dbReference>
<evidence type="ECO:0000313" key="8">
    <source>
        <dbReference type="Proteomes" id="UP001596058"/>
    </source>
</evidence>
<keyword evidence="2 4" id="KW-0238">DNA-binding</keyword>
<accession>A0ABW1CPG0</accession>
<evidence type="ECO:0000313" key="7">
    <source>
        <dbReference type="EMBL" id="MFC5827629.1"/>
    </source>
</evidence>
<dbReference type="PANTHER" id="PTHR30055">
    <property type="entry name" value="HTH-TYPE TRANSCRIPTIONAL REGULATOR RUTR"/>
    <property type="match status" value="1"/>
</dbReference>
<feature type="domain" description="HTH tetR-type" evidence="6">
    <location>
        <begin position="7"/>
        <end position="67"/>
    </location>
</feature>
<reference evidence="8" key="1">
    <citation type="journal article" date="2019" name="Int. J. Syst. Evol. Microbiol.">
        <title>The Global Catalogue of Microorganisms (GCM) 10K type strain sequencing project: providing services to taxonomists for standard genome sequencing and annotation.</title>
        <authorList>
            <consortium name="The Broad Institute Genomics Platform"/>
            <consortium name="The Broad Institute Genome Sequencing Center for Infectious Disease"/>
            <person name="Wu L."/>
            <person name="Ma J."/>
        </authorList>
    </citation>
    <scope>NUCLEOTIDE SEQUENCE [LARGE SCALE GENOMIC DNA]</scope>
    <source>
        <strain evidence="8">CCUG 53903</strain>
    </source>
</reference>
<feature type="DNA-binding region" description="H-T-H motif" evidence="4">
    <location>
        <begin position="30"/>
        <end position="49"/>
    </location>
</feature>
<evidence type="ECO:0000256" key="5">
    <source>
        <dbReference type="SAM" id="MobiDB-lite"/>
    </source>
</evidence>